<evidence type="ECO:0000256" key="1">
    <source>
        <dbReference type="ARBA" id="ARBA00011073"/>
    </source>
</evidence>
<keyword evidence="9" id="KW-1185">Reference proteome</keyword>
<organism evidence="8 9">
    <name type="scientific">Puniceibacterium sediminis</name>
    <dbReference type="NCBI Taxonomy" id="1608407"/>
    <lineage>
        <taxon>Bacteria</taxon>
        <taxon>Pseudomonadati</taxon>
        <taxon>Pseudomonadota</taxon>
        <taxon>Alphaproteobacteria</taxon>
        <taxon>Rhodobacterales</taxon>
        <taxon>Paracoccaceae</taxon>
        <taxon>Puniceibacterium</taxon>
    </lineage>
</organism>
<keyword evidence="2 5" id="KW-0645">Protease</keyword>
<dbReference type="InterPro" id="IPR036852">
    <property type="entry name" value="Peptidase_S8/S53_dom_sf"/>
</dbReference>
<proteinExistence type="inferred from homology"/>
<dbReference type="Proteomes" id="UP000198417">
    <property type="component" value="Unassembled WGS sequence"/>
</dbReference>
<dbReference type="Pfam" id="PF00082">
    <property type="entry name" value="Peptidase_S8"/>
    <property type="match status" value="1"/>
</dbReference>
<gene>
    <name evidence="8" type="ORF">SAMN06265370_103230</name>
</gene>
<dbReference type="PRINTS" id="PR00723">
    <property type="entry name" value="SUBTILISIN"/>
</dbReference>
<dbReference type="SUPFAM" id="SSF52743">
    <property type="entry name" value="Subtilisin-like"/>
    <property type="match status" value="1"/>
</dbReference>
<evidence type="ECO:0000313" key="9">
    <source>
        <dbReference type="Proteomes" id="UP000198417"/>
    </source>
</evidence>
<dbReference type="AlphaFoldDB" id="A0A238VW75"/>
<accession>A0A238VW75</accession>
<dbReference type="InterPro" id="IPR015500">
    <property type="entry name" value="Peptidase_S8_subtilisin-rel"/>
</dbReference>
<dbReference type="InterPro" id="IPR050131">
    <property type="entry name" value="Peptidase_S8_subtilisin-like"/>
</dbReference>
<evidence type="ECO:0000313" key="8">
    <source>
        <dbReference type="EMBL" id="SNR38441.1"/>
    </source>
</evidence>
<keyword evidence="4 5" id="KW-0720">Serine protease</keyword>
<dbReference type="PROSITE" id="PS00136">
    <property type="entry name" value="SUBTILASE_ASP"/>
    <property type="match status" value="1"/>
</dbReference>
<dbReference type="InterPro" id="IPR023827">
    <property type="entry name" value="Peptidase_S8_Asp-AS"/>
</dbReference>
<protein>
    <submittedName>
        <fullName evidence="8">Subtilase family protein</fullName>
    </submittedName>
</protein>
<dbReference type="GO" id="GO:0004252">
    <property type="term" value="F:serine-type endopeptidase activity"/>
    <property type="evidence" value="ECO:0007669"/>
    <property type="project" value="UniProtKB-UniRule"/>
</dbReference>
<sequence>MAKYILLRDRNAGLLPPSPVLRRGASRSGPVLRSSQAEVDDIPFAPEVETVELSAKDLRDAARDPEVCAIARAMPTRLIEPEPLDEARPDDALPGWGAAATGADSCPLSGAGVRVAVLDTGVDADHAAFIGVTLTRHDFAGSGNHDANGHGTHVAATIFGRSVDGVRIGISPGITDALIAKVLTDDGRGSTDMLFNALCWAGAHRARVIAMSLKLDFAGFADTLVQQHGFPVLLATSVALESYRMNLRMFAMLSDMLSAQTATEGGCLLLAAAGNDSRRTVSPEFEVSASAPAAARRVISVGAVAHGDTGLTVAPFSNIAPTLAAPGVGIISAASGGGLRALNGTSMACAHAAGIAALWAEFLATTGQYVTADGIKAKLRASATKARFAPEFGPTDYGLGLAQAPGARPS</sequence>
<dbReference type="InterPro" id="IPR000209">
    <property type="entry name" value="Peptidase_S8/S53_dom"/>
</dbReference>
<evidence type="ECO:0000256" key="5">
    <source>
        <dbReference type="PROSITE-ProRule" id="PRU01240"/>
    </source>
</evidence>
<reference evidence="8 9" key="1">
    <citation type="submission" date="2017-06" db="EMBL/GenBank/DDBJ databases">
        <authorList>
            <person name="Kim H.J."/>
            <person name="Triplett B.A."/>
        </authorList>
    </citation>
    <scope>NUCLEOTIDE SEQUENCE [LARGE SCALE GENOMIC DNA]</scope>
    <source>
        <strain evidence="8 9">DSM 29052</strain>
    </source>
</reference>
<feature type="active site" description="Charge relay system" evidence="5">
    <location>
        <position position="346"/>
    </location>
</feature>
<dbReference type="OrthoDB" id="9816306at2"/>
<feature type="active site" description="Charge relay system" evidence="5">
    <location>
        <position position="119"/>
    </location>
</feature>
<evidence type="ECO:0000256" key="4">
    <source>
        <dbReference type="ARBA" id="ARBA00022825"/>
    </source>
</evidence>
<dbReference type="PROSITE" id="PS51892">
    <property type="entry name" value="SUBTILASE"/>
    <property type="match status" value="1"/>
</dbReference>
<evidence type="ECO:0000256" key="2">
    <source>
        <dbReference type="ARBA" id="ARBA00022670"/>
    </source>
</evidence>
<evidence type="ECO:0000256" key="6">
    <source>
        <dbReference type="SAM" id="MobiDB-lite"/>
    </source>
</evidence>
<comment type="similarity">
    <text evidence="1 5">Belongs to the peptidase S8 family.</text>
</comment>
<evidence type="ECO:0000256" key="3">
    <source>
        <dbReference type="ARBA" id="ARBA00022801"/>
    </source>
</evidence>
<evidence type="ECO:0000259" key="7">
    <source>
        <dbReference type="Pfam" id="PF00082"/>
    </source>
</evidence>
<dbReference type="RefSeq" id="WP_089269536.1">
    <property type="nucleotide sequence ID" value="NZ_FZNN01000003.1"/>
</dbReference>
<dbReference type="PANTHER" id="PTHR43806:SF11">
    <property type="entry name" value="CEREVISIN-RELATED"/>
    <property type="match status" value="1"/>
</dbReference>
<dbReference type="GO" id="GO:0006508">
    <property type="term" value="P:proteolysis"/>
    <property type="evidence" value="ECO:0007669"/>
    <property type="project" value="UniProtKB-KW"/>
</dbReference>
<feature type="domain" description="Peptidase S8/S53" evidence="7">
    <location>
        <begin position="110"/>
        <end position="386"/>
    </location>
</feature>
<name>A0A238VW75_9RHOB</name>
<dbReference type="Gene3D" id="3.40.50.200">
    <property type="entry name" value="Peptidase S8/S53 domain"/>
    <property type="match status" value="1"/>
</dbReference>
<feature type="active site" description="Charge relay system" evidence="5">
    <location>
        <position position="150"/>
    </location>
</feature>
<feature type="region of interest" description="Disordered" evidence="6">
    <location>
        <begin position="18"/>
        <end position="37"/>
    </location>
</feature>
<dbReference type="PANTHER" id="PTHR43806">
    <property type="entry name" value="PEPTIDASE S8"/>
    <property type="match status" value="1"/>
</dbReference>
<dbReference type="EMBL" id="FZNN01000003">
    <property type="protein sequence ID" value="SNR38441.1"/>
    <property type="molecule type" value="Genomic_DNA"/>
</dbReference>
<keyword evidence="3 5" id="KW-0378">Hydrolase</keyword>